<reference evidence="2" key="1">
    <citation type="submission" date="2020-01" db="EMBL/GenBank/DDBJ databases">
        <authorList>
            <person name="Fang Y."/>
            <person name="Sun R."/>
            <person name="Nie L."/>
            <person name="He J."/>
            <person name="Hao L."/>
            <person name="Wang L."/>
            <person name="Su S."/>
            <person name="Lv E."/>
            <person name="Zhang Z."/>
            <person name="Xie R."/>
            <person name="Liu H."/>
        </authorList>
    </citation>
    <scope>NUCLEOTIDE SEQUENCE [LARGE SCALE GENOMIC DNA]</scope>
    <source>
        <strain evidence="2">XCT-53</strain>
    </source>
</reference>
<accession>A0A7X5F460</accession>
<name>A0A7X5F460_9HYPH</name>
<proteinExistence type="predicted"/>
<dbReference type="RefSeq" id="WP_161676840.1">
    <property type="nucleotide sequence ID" value="NZ_JAABLP010000003.1"/>
</dbReference>
<dbReference type="Pfam" id="PF05437">
    <property type="entry name" value="AzlD"/>
    <property type="match status" value="1"/>
</dbReference>
<dbReference type="Proteomes" id="UP000586722">
    <property type="component" value="Unassembled WGS sequence"/>
</dbReference>
<organism evidence="1 2">
    <name type="scientific">Pannonibacter tanglangensis</name>
    <dbReference type="NCBI Taxonomy" id="2750084"/>
    <lineage>
        <taxon>Bacteria</taxon>
        <taxon>Pseudomonadati</taxon>
        <taxon>Pseudomonadota</taxon>
        <taxon>Alphaproteobacteria</taxon>
        <taxon>Hyphomicrobiales</taxon>
        <taxon>Stappiaceae</taxon>
        <taxon>Pannonibacter</taxon>
    </lineage>
</organism>
<evidence type="ECO:0000313" key="1">
    <source>
        <dbReference type="EMBL" id="NBN79408.1"/>
    </source>
</evidence>
<dbReference type="InterPro" id="IPR008407">
    <property type="entry name" value="Brnchd-chn_aa_trnsp_AzlD"/>
</dbReference>
<dbReference type="AlphaFoldDB" id="A0A7X5F460"/>
<keyword evidence="2" id="KW-1185">Reference proteome</keyword>
<gene>
    <name evidence="1" type="ORF">GWI72_14115</name>
</gene>
<sequence>MSQTIMPLAAILTLAAGTYAFRVTGPLLRDRLTLSPALQTLFTTAAVVMLMSLVVSASMLDGDQFAGWARPLGVAVAAGLCLAKMPFPVIVIGAAVTTAGLRMLGIA</sequence>
<dbReference type="EMBL" id="JAABLQ010000001">
    <property type="protein sequence ID" value="NBN79408.1"/>
    <property type="molecule type" value="Genomic_DNA"/>
</dbReference>
<protein>
    <submittedName>
        <fullName evidence="1">AzlD domain-containing protein</fullName>
    </submittedName>
</protein>
<comment type="caution">
    <text evidence="1">The sequence shown here is derived from an EMBL/GenBank/DDBJ whole genome shotgun (WGS) entry which is preliminary data.</text>
</comment>
<evidence type="ECO:0000313" key="2">
    <source>
        <dbReference type="Proteomes" id="UP000586722"/>
    </source>
</evidence>